<dbReference type="EMBL" id="CP104275">
    <property type="protein sequence ID" value="UWX96595.1"/>
    <property type="molecule type" value="Genomic_DNA"/>
</dbReference>
<feature type="compositionally biased region" description="Basic and acidic residues" evidence="1">
    <location>
        <begin position="324"/>
        <end position="335"/>
    </location>
</feature>
<feature type="compositionally biased region" description="Low complexity" evidence="1">
    <location>
        <begin position="347"/>
        <end position="358"/>
    </location>
</feature>
<protein>
    <submittedName>
        <fullName evidence="5">CAP domain-containing protein</fullName>
    </submittedName>
</protein>
<accession>A0ABY5YND1</accession>
<dbReference type="Pfam" id="PF00188">
    <property type="entry name" value="CAP"/>
    <property type="match status" value="1"/>
</dbReference>
<keyword evidence="2" id="KW-0812">Transmembrane</keyword>
<dbReference type="InterPro" id="IPR014044">
    <property type="entry name" value="CAP_dom"/>
</dbReference>
<keyword evidence="2" id="KW-1133">Transmembrane helix</keyword>
<feature type="compositionally biased region" description="Low complexity" evidence="1">
    <location>
        <begin position="305"/>
        <end position="323"/>
    </location>
</feature>
<feature type="compositionally biased region" description="Basic and acidic residues" evidence="1">
    <location>
        <begin position="274"/>
        <end position="285"/>
    </location>
</feature>
<gene>
    <name evidence="5" type="ORF">N2K95_13195</name>
</gene>
<reference evidence="5" key="1">
    <citation type="submission" date="2022-09" db="EMBL/GenBank/DDBJ databases">
        <title>Novel species in genus Arthrobacter.</title>
        <authorList>
            <person name="Liu Y."/>
        </authorList>
    </citation>
    <scope>NUCLEOTIDE SEQUENCE</scope>
    <source>
        <strain evidence="5">Zg-Y815</strain>
    </source>
</reference>
<evidence type="ECO:0000259" key="4">
    <source>
        <dbReference type="Pfam" id="PF00188"/>
    </source>
</evidence>
<evidence type="ECO:0000313" key="5">
    <source>
        <dbReference type="EMBL" id="UWX96595.1"/>
    </source>
</evidence>
<keyword evidence="6" id="KW-1185">Reference proteome</keyword>
<feature type="signal peptide" evidence="3">
    <location>
        <begin position="1"/>
        <end position="29"/>
    </location>
</feature>
<dbReference type="Gene3D" id="3.40.33.10">
    <property type="entry name" value="CAP"/>
    <property type="match status" value="1"/>
</dbReference>
<feature type="compositionally biased region" description="Basic and acidic residues" evidence="1">
    <location>
        <begin position="182"/>
        <end position="210"/>
    </location>
</feature>
<dbReference type="SUPFAM" id="SSF55797">
    <property type="entry name" value="PR-1-like"/>
    <property type="match status" value="1"/>
</dbReference>
<evidence type="ECO:0000256" key="3">
    <source>
        <dbReference type="SAM" id="SignalP"/>
    </source>
</evidence>
<name>A0ABY5YND1_9MICC</name>
<dbReference type="PANTHER" id="PTHR31157:SF1">
    <property type="entry name" value="SCP DOMAIN-CONTAINING PROTEIN"/>
    <property type="match status" value="1"/>
</dbReference>
<sequence length="578" mass="58000">MRVRKPVSALAVALITVVSALVALPTASAATSEAQTAGRMFSLINNYRAESGLAPLAWNPQIGSVAQEWTAGSAVGAESAGAYTYGHNPTLPAGYPAGSQGWSENIVWNYDVDQAFYWWVNSGPHNMNMLNPSFTDVGIGAVRLTAGPNEGAYLITADFGRYPGSGGGQPVAPAPQPVVDDAAEKAKQEAAAREESERVAAEKAAAEKAAADNAAAEKAAAEKAEADRAAAEKAEADRAAAEKAEADRAAAEKAAAEKDAADKAGADTGAAEKAAAEKAEADKAAETAAAAKAEADRAAAEKAAAETVAAEKAAAETAAAAKAQADRAAAEKAAAEEAAAEKNQPIVEPAAPAETDAPVEVPAPVVDETVSEPAPAQLPTANVDEKAGEDAADAKPATDAAPVKAAPKAPAAIDQWNEANLTEANRGGFVATPRGSLLTLSGLEPNAAYRVVLHSNAIDLGTMTADSAGNLAVDVPADLPAGDHRVALTLGAEFVGWQSFSVEESVTVLGAAAGTETGLEADAPTAEVSAAMPAGVAGGELAATGLASWQLLTAVLGSLLVVAGTAAVVMAQRRTRQA</sequence>
<feature type="chain" id="PRO_5047351344" evidence="3">
    <location>
        <begin position="30"/>
        <end position="578"/>
    </location>
</feature>
<feature type="region of interest" description="Disordered" evidence="1">
    <location>
        <begin position="181"/>
        <end position="358"/>
    </location>
</feature>
<dbReference type="InterPro" id="IPR035940">
    <property type="entry name" value="CAP_sf"/>
</dbReference>
<keyword evidence="2" id="KW-0472">Membrane</keyword>
<feature type="compositionally biased region" description="Basic and acidic residues" evidence="1">
    <location>
        <begin position="219"/>
        <end position="265"/>
    </location>
</feature>
<keyword evidence="3" id="KW-0732">Signal</keyword>
<feature type="transmembrane region" description="Helical" evidence="2">
    <location>
        <begin position="549"/>
        <end position="571"/>
    </location>
</feature>
<evidence type="ECO:0000256" key="1">
    <source>
        <dbReference type="SAM" id="MobiDB-lite"/>
    </source>
</evidence>
<evidence type="ECO:0000313" key="6">
    <source>
        <dbReference type="Proteomes" id="UP001059859"/>
    </source>
</evidence>
<feature type="domain" description="SCP" evidence="4">
    <location>
        <begin position="42"/>
        <end position="149"/>
    </location>
</feature>
<evidence type="ECO:0000256" key="2">
    <source>
        <dbReference type="SAM" id="Phobius"/>
    </source>
</evidence>
<feature type="region of interest" description="Disordered" evidence="1">
    <location>
        <begin position="371"/>
        <end position="404"/>
    </location>
</feature>
<feature type="compositionally biased region" description="Basic and acidic residues" evidence="1">
    <location>
        <begin position="383"/>
        <end position="393"/>
    </location>
</feature>
<feature type="compositionally biased region" description="Low complexity" evidence="1">
    <location>
        <begin position="394"/>
        <end position="404"/>
    </location>
</feature>
<proteinExistence type="predicted"/>
<dbReference type="CDD" id="cd05379">
    <property type="entry name" value="CAP_bacterial"/>
    <property type="match status" value="1"/>
</dbReference>
<organism evidence="5 6">
    <name type="scientific">Arthrobacter zhaoxinii</name>
    <dbReference type="NCBI Taxonomy" id="2964616"/>
    <lineage>
        <taxon>Bacteria</taxon>
        <taxon>Bacillati</taxon>
        <taxon>Actinomycetota</taxon>
        <taxon>Actinomycetes</taxon>
        <taxon>Micrococcales</taxon>
        <taxon>Micrococcaceae</taxon>
        <taxon>Arthrobacter</taxon>
    </lineage>
</organism>
<dbReference type="Proteomes" id="UP001059859">
    <property type="component" value="Chromosome"/>
</dbReference>
<dbReference type="PANTHER" id="PTHR31157">
    <property type="entry name" value="SCP DOMAIN-CONTAINING PROTEIN"/>
    <property type="match status" value="1"/>
</dbReference>
<feature type="compositionally biased region" description="Basic and acidic residues" evidence="1">
    <location>
        <begin position="293"/>
        <end position="304"/>
    </location>
</feature>